<evidence type="ECO:0000313" key="3">
    <source>
        <dbReference type="Proteomes" id="UP000470404"/>
    </source>
</evidence>
<organism evidence="2 3">
    <name type="scientific">Amycolatopsis rubida</name>
    <dbReference type="NCBI Taxonomy" id="112413"/>
    <lineage>
        <taxon>Bacteria</taxon>
        <taxon>Bacillati</taxon>
        <taxon>Actinomycetota</taxon>
        <taxon>Actinomycetes</taxon>
        <taxon>Pseudonocardiales</taxon>
        <taxon>Pseudonocardiaceae</taxon>
        <taxon>Amycolatopsis</taxon>
    </lineage>
</organism>
<dbReference type="EMBL" id="JAAGNC010000088">
    <property type="protein sequence ID" value="NEC57341.1"/>
    <property type="molecule type" value="Genomic_DNA"/>
</dbReference>
<dbReference type="RefSeq" id="WP_157905003.1">
    <property type="nucleotide sequence ID" value="NZ_JAAGNC010000088.1"/>
</dbReference>
<protein>
    <submittedName>
        <fullName evidence="2">Uncharacterized protein</fullName>
    </submittedName>
</protein>
<gene>
    <name evidence="2" type="ORF">G3I59_17510</name>
</gene>
<name>A0ABX0BX31_9PSEU</name>
<reference evidence="2 3" key="1">
    <citation type="submission" date="2020-01" db="EMBL/GenBank/DDBJ databases">
        <title>Insect and environment-associated Actinomycetes.</title>
        <authorList>
            <person name="Currrie C."/>
            <person name="Chevrette M."/>
            <person name="Carlson C."/>
            <person name="Stubbendieck R."/>
            <person name="Wendt-Pienkowski E."/>
        </authorList>
    </citation>
    <scope>NUCLEOTIDE SEQUENCE [LARGE SCALE GENOMIC DNA]</scope>
    <source>
        <strain evidence="2 3">SID8386</strain>
    </source>
</reference>
<feature type="region of interest" description="Disordered" evidence="1">
    <location>
        <begin position="43"/>
        <end position="99"/>
    </location>
</feature>
<evidence type="ECO:0000313" key="2">
    <source>
        <dbReference type="EMBL" id="NEC57341.1"/>
    </source>
</evidence>
<keyword evidence="3" id="KW-1185">Reference proteome</keyword>
<feature type="compositionally biased region" description="Basic residues" evidence="1">
    <location>
        <begin position="52"/>
        <end position="67"/>
    </location>
</feature>
<comment type="caution">
    <text evidence="2">The sequence shown here is derived from an EMBL/GenBank/DDBJ whole genome shotgun (WGS) entry which is preliminary data.</text>
</comment>
<dbReference type="Proteomes" id="UP000470404">
    <property type="component" value="Unassembled WGS sequence"/>
</dbReference>
<sequence>MSIDEILTLARWGDVLAAREVRSSRTGAYTATMDPVRAEWLAGLAEPTGGHSPRRRTSPAHRRRRRAFPGSPESQPYVDTNDMVPLDPMDSPIQLIGER</sequence>
<evidence type="ECO:0000256" key="1">
    <source>
        <dbReference type="SAM" id="MobiDB-lite"/>
    </source>
</evidence>
<proteinExistence type="predicted"/>
<accession>A0ABX0BX31</accession>